<dbReference type="Proteomes" id="UP000178565">
    <property type="component" value="Unassembled WGS sequence"/>
</dbReference>
<dbReference type="InterPro" id="IPR001173">
    <property type="entry name" value="Glyco_trans_2-like"/>
</dbReference>
<sequence length="237" mass="27103">MKLSVIIPVFNEEKTVKTLLERVFLAKLPKNIKKKVIVVDDGSNDSSEFRIQSSEFRKKFKFISHQKNLGKGAAIRTGLMHATGDYVIIQDADLEYDPNDYAKLLEPLIKRKAKVVFGTRLRSYPLKIWGKNKTVLPIHLVVNKLLTFFTNILFGSNLTDMETGYKVFDAKLINKIDLKSDGFDFEPEITAKILRMGTSIVEVPINVKPRTYNEGKKIGWKDGLIAIWALIKYRVVR</sequence>
<dbReference type="Pfam" id="PF00535">
    <property type="entry name" value="Glycos_transf_2"/>
    <property type="match status" value="1"/>
</dbReference>
<protein>
    <recommendedName>
        <fullName evidence="1">Glycosyltransferase 2-like domain-containing protein</fullName>
    </recommendedName>
</protein>
<dbReference type="PANTHER" id="PTHR48090">
    <property type="entry name" value="UNDECAPRENYL-PHOSPHATE 4-DEOXY-4-FORMAMIDO-L-ARABINOSE TRANSFERASE-RELATED"/>
    <property type="match status" value="1"/>
</dbReference>
<dbReference type="CDD" id="cd04179">
    <property type="entry name" value="DPM_DPG-synthase_like"/>
    <property type="match status" value="1"/>
</dbReference>
<dbReference type="SUPFAM" id="SSF53448">
    <property type="entry name" value="Nucleotide-diphospho-sugar transferases"/>
    <property type="match status" value="1"/>
</dbReference>
<feature type="domain" description="Glycosyltransferase 2-like" evidence="1">
    <location>
        <begin position="4"/>
        <end position="175"/>
    </location>
</feature>
<accession>A0A1F5KNX8</accession>
<dbReference type="PANTHER" id="PTHR48090:SF7">
    <property type="entry name" value="RFBJ PROTEIN"/>
    <property type="match status" value="1"/>
</dbReference>
<evidence type="ECO:0000259" key="1">
    <source>
        <dbReference type="Pfam" id="PF00535"/>
    </source>
</evidence>
<dbReference type="InterPro" id="IPR029044">
    <property type="entry name" value="Nucleotide-diphossugar_trans"/>
</dbReference>
<dbReference type="InterPro" id="IPR050256">
    <property type="entry name" value="Glycosyltransferase_2"/>
</dbReference>
<gene>
    <name evidence="2" type="ORF">A3B45_00215</name>
</gene>
<proteinExistence type="predicted"/>
<evidence type="ECO:0000313" key="2">
    <source>
        <dbReference type="EMBL" id="OGE42618.1"/>
    </source>
</evidence>
<reference evidence="2 3" key="1">
    <citation type="journal article" date="2016" name="Nat. Commun.">
        <title>Thousands of microbial genomes shed light on interconnected biogeochemical processes in an aquifer system.</title>
        <authorList>
            <person name="Anantharaman K."/>
            <person name="Brown C.T."/>
            <person name="Hug L.A."/>
            <person name="Sharon I."/>
            <person name="Castelle C.J."/>
            <person name="Probst A.J."/>
            <person name="Thomas B.C."/>
            <person name="Singh A."/>
            <person name="Wilkins M.J."/>
            <person name="Karaoz U."/>
            <person name="Brodie E.L."/>
            <person name="Williams K.H."/>
            <person name="Hubbard S.S."/>
            <person name="Banfield J.F."/>
        </authorList>
    </citation>
    <scope>NUCLEOTIDE SEQUENCE [LARGE SCALE GENOMIC DNA]</scope>
</reference>
<dbReference type="EMBL" id="MFDM01000023">
    <property type="protein sequence ID" value="OGE42618.1"/>
    <property type="molecule type" value="Genomic_DNA"/>
</dbReference>
<organism evidence="2 3">
    <name type="scientific">Candidatus Daviesbacteria bacterium RIFCSPLOWO2_01_FULL_39_12</name>
    <dbReference type="NCBI Taxonomy" id="1797785"/>
    <lineage>
        <taxon>Bacteria</taxon>
        <taxon>Candidatus Daviesiibacteriota</taxon>
    </lineage>
</organism>
<comment type="caution">
    <text evidence="2">The sequence shown here is derived from an EMBL/GenBank/DDBJ whole genome shotgun (WGS) entry which is preliminary data.</text>
</comment>
<dbReference type="Gene3D" id="3.90.550.10">
    <property type="entry name" value="Spore Coat Polysaccharide Biosynthesis Protein SpsA, Chain A"/>
    <property type="match status" value="1"/>
</dbReference>
<dbReference type="STRING" id="1797785.A3B45_00215"/>
<evidence type="ECO:0000313" key="3">
    <source>
        <dbReference type="Proteomes" id="UP000178565"/>
    </source>
</evidence>
<dbReference type="AlphaFoldDB" id="A0A1F5KNX8"/>
<name>A0A1F5KNX8_9BACT</name>